<feature type="region of interest" description="Disordered" evidence="1">
    <location>
        <begin position="422"/>
        <end position="525"/>
    </location>
</feature>
<feature type="region of interest" description="Disordered" evidence="1">
    <location>
        <begin position="44"/>
        <end position="180"/>
    </location>
</feature>
<keyword evidence="3" id="KW-1185">Reference proteome</keyword>
<dbReference type="Gramene" id="PNW86462">
    <property type="protein sequence ID" value="PNW86462"/>
    <property type="gene ID" value="CHLRE_02g087350v5"/>
</dbReference>
<feature type="region of interest" description="Disordered" evidence="1">
    <location>
        <begin position="289"/>
        <end position="317"/>
    </location>
</feature>
<name>A0A2K3E107_CHLRE</name>
<evidence type="ECO:0000256" key="1">
    <source>
        <dbReference type="SAM" id="MobiDB-lite"/>
    </source>
</evidence>
<sequence length="755" mass="73117">MGSCLSSPEQGKHQLVSKASAVPEPGGEVTVKAYTTGSAAVGHGLTASTKSQPFPVPGGVLYTGNGSRASPEARVHQAAAPQQGGAAEDAPALSSAVPNAAMEGPPSTGSLKPHCAQASPSADAPDPNTAGAASSFPRVASSSRRQGPNVPRQRGSSTLRRGGGAASRRSPNAGTGDGVALPLTAAQMSDAVEDIAGALPPPPIVLDSAAGDSASSTPTVRSRNASYTVGAAEGAAAGGPKPPLGSGLSRLGFGGPTAATAAAAALSDTGPGSGTGMGSGAAVEAGLGSGAASTRDAGGNRGGGPEGASGGEESDAVSDLAGARQYRLGDRISGRGPPPADTPLPTSTSAPLPPNGGPAPGLPLSTSMPHGPRAPGLLQPVSSGAPPLPPMQRDASAFRFDPALLASLRLAPSASVTNSITHVDGIGQPAEPGAAAPADHPRPGAAHHLSFTQHAGRPQGHPSGAVTCSEDTDTDGRPSGSGPSYTGPAGAGPRKASFTSHPQPGPNSGRRRGVEGPQARPGSGAHPLEAVATAAANQVAALLQHPLPSIPSGGLAPGAEDPGIQTLLSLGLVNAAAYRRARQRASEAGGPGAGNAGPGGGTGSGGGGGGGTGSGPQHFAYQQQAMAQMQGGSPRSGVPGRKMRRSSCTEAYGPYAHPQGYGYGGPQSRQLQLLGTMPRAEGGNSPGARSHLNADAAFGMVRRTASVAVPKDAQASITAAAAAAAAAVAAAADAQGGGGNSSRGQQRRTSYGWAG</sequence>
<dbReference type="OMA" id="HFAYQQQ"/>
<dbReference type="RefSeq" id="XP_042926992.1">
    <property type="nucleotide sequence ID" value="XM_043059358.1"/>
</dbReference>
<dbReference type="Proteomes" id="UP000006906">
    <property type="component" value="Chromosome 2"/>
</dbReference>
<feature type="compositionally biased region" description="Low complexity" evidence="1">
    <location>
        <begin position="118"/>
        <end position="127"/>
    </location>
</feature>
<dbReference type="AlphaFoldDB" id="A0A2K3E107"/>
<feature type="compositionally biased region" description="Pro residues" evidence="1">
    <location>
        <begin position="351"/>
        <end position="361"/>
    </location>
</feature>
<accession>A0A2K3E107</accession>
<feature type="compositionally biased region" description="Low complexity" evidence="1">
    <location>
        <begin position="77"/>
        <end position="92"/>
    </location>
</feature>
<evidence type="ECO:0000313" key="2">
    <source>
        <dbReference type="EMBL" id="PNW86462.1"/>
    </source>
</evidence>
<feature type="compositionally biased region" description="Low complexity" evidence="1">
    <location>
        <begin position="152"/>
        <end position="170"/>
    </location>
</feature>
<feature type="region of interest" description="Disordered" evidence="1">
    <location>
        <begin position="329"/>
        <end position="394"/>
    </location>
</feature>
<gene>
    <name evidence="2" type="ORF">CHLRE_02g087350v5</name>
</gene>
<feature type="region of interest" description="Disordered" evidence="1">
    <location>
        <begin position="584"/>
        <end position="648"/>
    </location>
</feature>
<feature type="compositionally biased region" description="Low complexity" evidence="1">
    <location>
        <begin position="742"/>
        <end position="755"/>
    </location>
</feature>
<dbReference type="EMBL" id="CM008963">
    <property type="protein sequence ID" value="PNW86462.1"/>
    <property type="molecule type" value="Genomic_DNA"/>
</dbReference>
<dbReference type="STRING" id="3055.A0A2K3E107"/>
<evidence type="ECO:0000313" key="3">
    <source>
        <dbReference type="Proteomes" id="UP000006906"/>
    </source>
</evidence>
<dbReference type="PaxDb" id="3055-EDP06725"/>
<dbReference type="KEGG" id="cre:CHLRE_02g087350v5"/>
<dbReference type="InParanoid" id="A0A2K3E107"/>
<organism evidence="2 3">
    <name type="scientific">Chlamydomonas reinhardtii</name>
    <name type="common">Chlamydomonas smithii</name>
    <dbReference type="NCBI Taxonomy" id="3055"/>
    <lineage>
        <taxon>Eukaryota</taxon>
        <taxon>Viridiplantae</taxon>
        <taxon>Chlorophyta</taxon>
        <taxon>core chlorophytes</taxon>
        <taxon>Chlorophyceae</taxon>
        <taxon>CS clade</taxon>
        <taxon>Chlamydomonadales</taxon>
        <taxon>Chlamydomonadaceae</taxon>
        <taxon>Chlamydomonas</taxon>
    </lineage>
</organism>
<feature type="compositionally biased region" description="Gly residues" evidence="1">
    <location>
        <begin position="589"/>
        <end position="614"/>
    </location>
</feature>
<feature type="compositionally biased region" description="Gly residues" evidence="1">
    <location>
        <begin position="299"/>
        <end position="310"/>
    </location>
</feature>
<feature type="region of interest" description="Disordered" evidence="1">
    <location>
        <begin position="1"/>
        <end position="25"/>
    </location>
</feature>
<reference evidence="2 3" key="1">
    <citation type="journal article" date="2007" name="Science">
        <title>The Chlamydomonas genome reveals the evolution of key animal and plant functions.</title>
        <authorList>
            <person name="Merchant S.S."/>
            <person name="Prochnik S.E."/>
            <person name="Vallon O."/>
            <person name="Harris E.H."/>
            <person name="Karpowicz S.J."/>
            <person name="Witman G.B."/>
            <person name="Terry A."/>
            <person name="Salamov A."/>
            <person name="Fritz-Laylin L.K."/>
            <person name="Marechal-Drouard L."/>
            <person name="Marshall W.F."/>
            <person name="Qu L.H."/>
            <person name="Nelson D.R."/>
            <person name="Sanderfoot A.A."/>
            <person name="Spalding M.H."/>
            <person name="Kapitonov V.V."/>
            <person name="Ren Q."/>
            <person name="Ferris P."/>
            <person name="Lindquist E."/>
            <person name="Shapiro H."/>
            <person name="Lucas S.M."/>
            <person name="Grimwood J."/>
            <person name="Schmutz J."/>
            <person name="Cardol P."/>
            <person name="Cerutti H."/>
            <person name="Chanfreau G."/>
            <person name="Chen C.L."/>
            <person name="Cognat V."/>
            <person name="Croft M.T."/>
            <person name="Dent R."/>
            <person name="Dutcher S."/>
            <person name="Fernandez E."/>
            <person name="Fukuzawa H."/>
            <person name="Gonzalez-Ballester D."/>
            <person name="Gonzalez-Halphen D."/>
            <person name="Hallmann A."/>
            <person name="Hanikenne M."/>
            <person name="Hippler M."/>
            <person name="Inwood W."/>
            <person name="Jabbari K."/>
            <person name="Kalanon M."/>
            <person name="Kuras R."/>
            <person name="Lefebvre P.A."/>
            <person name="Lemaire S.D."/>
            <person name="Lobanov A.V."/>
            <person name="Lohr M."/>
            <person name="Manuell A."/>
            <person name="Meier I."/>
            <person name="Mets L."/>
            <person name="Mittag M."/>
            <person name="Mittelmeier T."/>
            <person name="Moroney J.V."/>
            <person name="Moseley J."/>
            <person name="Napoli C."/>
            <person name="Nedelcu A.M."/>
            <person name="Niyogi K."/>
            <person name="Novoselov S.V."/>
            <person name="Paulsen I.T."/>
            <person name="Pazour G."/>
            <person name="Purton S."/>
            <person name="Ral J.P."/>
            <person name="Riano-Pachon D.M."/>
            <person name="Riekhof W."/>
            <person name="Rymarquis L."/>
            <person name="Schroda M."/>
            <person name="Stern D."/>
            <person name="Umen J."/>
            <person name="Willows R."/>
            <person name="Wilson N."/>
            <person name="Zimmer S.L."/>
            <person name="Allmer J."/>
            <person name="Balk J."/>
            <person name="Bisova K."/>
            <person name="Chen C.J."/>
            <person name="Elias M."/>
            <person name="Gendler K."/>
            <person name="Hauser C."/>
            <person name="Lamb M.R."/>
            <person name="Ledford H."/>
            <person name="Long J.C."/>
            <person name="Minagawa J."/>
            <person name="Page M.D."/>
            <person name="Pan J."/>
            <person name="Pootakham W."/>
            <person name="Roje S."/>
            <person name="Rose A."/>
            <person name="Stahlberg E."/>
            <person name="Terauchi A.M."/>
            <person name="Yang P."/>
            <person name="Ball S."/>
            <person name="Bowler C."/>
            <person name="Dieckmann C.L."/>
            <person name="Gladyshev V.N."/>
            <person name="Green P."/>
            <person name="Jorgensen R."/>
            <person name="Mayfield S."/>
            <person name="Mueller-Roeber B."/>
            <person name="Rajamani S."/>
            <person name="Sayre R.T."/>
            <person name="Brokstein P."/>
            <person name="Dubchak I."/>
            <person name="Goodstein D."/>
            <person name="Hornick L."/>
            <person name="Huang Y.W."/>
            <person name="Jhaveri J."/>
            <person name="Luo Y."/>
            <person name="Martinez D."/>
            <person name="Ngau W.C."/>
            <person name="Otillar B."/>
            <person name="Poliakov A."/>
            <person name="Porter A."/>
            <person name="Szajkowski L."/>
            <person name="Werner G."/>
            <person name="Zhou K."/>
            <person name="Grigoriev I.V."/>
            <person name="Rokhsar D.S."/>
            <person name="Grossman A.R."/>
        </authorList>
    </citation>
    <scope>NUCLEOTIDE SEQUENCE [LARGE SCALE GENOMIC DNA]</scope>
    <source>
        <strain evidence="3">CC-503</strain>
    </source>
</reference>
<feature type="compositionally biased region" description="Low complexity" evidence="1">
    <location>
        <begin position="622"/>
        <end position="632"/>
    </location>
</feature>
<proteinExistence type="predicted"/>
<feature type="region of interest" description="Disordered" evidence="1">
    <location>
        <begin position="731"/>
        <end position="755"/>
    </location>
</feature>
<dbReference type="OrthoDB" id="550160at2759"/>
<protein>
    <submittedName>
        <fullName evidence="2">Uncharacterized protein</fullName>
    </submittedName>
</protein>
<feature type="compositionally biased region" description="Low complexity" evidence="1">
    <location>
        <begin position="429"/>
        <end position="438"/>
    </location>
</feature>
<dbReference type="GeneID" id="5727417"/>